<feature type="binding site" evidence="5">
    <location>
        <position position="130"/>
    </location>
    <ligand>
        <name>Fe cation</name>
        <dbReference type="ChEBI" id="CHEBI:24875"/>
    </ligand>
</feature>
<evidence type="ECO:0000256" key="2">
    <source>
        <dbReference type="ARBA" id="ARBA00010759"/>
    </source>
</evidence>
<keyword evidence="3 6" id="KW-0808">Transferase</keyword>
<dbReference type="SUPFAM" id="SSF56420">
    <property type="entry name" value="Peptide deformylase"/>
    <property type="match status" value="1"/>
</dbReference>
<dbReference type="EC" id="2.1.2.9" evidence="6"/>
<evidence type="ECO:0000313" key="9">
    <source>
        <dbReference type="EMBL" id="OGY26988.1"/>
    </source>
</evidence>
<comment type="catalytic activity">
    <reaction evidence="5">
        <text>N-terminal N-formyl-L-methionyl-[peptide] + H2O = N-terminal L-methionyl-[peptide] + formate</text>
        <dbReference type="Rhea" id="RHEA:24420"/>
        <dbReference type="Rhea" id="RHEA-COMP:10639"/>
        <dbReference type="Rhea" id="RHEA-COMP:10640"/>
        <dbReference type="ChEBI" id="CHEBI:15377"/>
        <dbReference type="ChEBI" id="CHEBI:15740"/>
        <dbReference type="ChEBI" id="CHEBI:49298"/>
        <dbReference type="ChEBI" id="CHEBI:64731"/>
        <dbReference type="EC" id="3.5.1.88"/>
    </reaction>
</comment>
<dbReference type="Pfam" id="PF02911">
    <property type="entry name" value="Formyl_trans_C"/>
    <property type="match status" value="1"/>
</dbReference>
<proteinExistence type="inferred from homology"/>
<evidence type="ECO:0000313" key="10">
    <source>
        <dbReference type="Proteomes" id="UP000177900"/>
    </source>
</evidence>
<reference evidence="9 10" key="1">
    <citation type="journal article" date="2016" name="Nat. Commun.">
        <title>Thousands of microbial genomes shed light on interconnected biogeochemical processes in an aquifer system.</title>
        <authorList>
            <person name="Anantharaman K."/>
            <person name="Brown C.T."/>
            <person name="Hug L.A."/>
            <person name="Sharon I."/>
            <person name="Castelle C.J."/>
            <person name="Probst A.J."/>
            <person name="Thomas B.C."/>
            <person name="Singh A."/>
            <person name="Wilkins M.J."/>
            <person name="Karaoz U."/>
            <person name="Brodie E.L."/>
            <person name="Williams K.H."/>
            <person name="Hubbard S.S."/>
            <person name="Banfield J.F."/>
        </authorList>
    </citation>
    <scope>NUCLEOTIDE SEQUENCE [LARGE SCALE GENOMIC DNA]</scope>
</reference>
<dbReference type="Pfam" id="PF01327">
    <property type="entry name" value="Pep_deformylase"/>
    <property type="match status" value="1"/>
</dbReference>
<comment type="function">
    <text evidence="6">Attaches a formyl group to the free amino group of methionyl-tRNA(fMet). The formyl group appears to play a dual role in the initiator identity of N-formylmethionyl-tRNA by promoting its recognition by IF2 and preventing the misappropriation of this tRNA by the elongation apparatus.</text>
</comment>
<dbReference type="PANTHER" id="PTHR11138:SF5">
    <property type="entry name" value="METHIONYL-TRNA FORMYLTRANSFERASE, MITOCHONDRIAL"/>
    <property type="match status" value="1"/>
</dbReference>
<keyword evidence="5" id="KW-0479">Metal-binding</keyword>
<feature type="binding site" evidence="6">
    <location>
        <begin position="269"/>
        <end position="272"/>
    </location>
    <ligand>
        <name>(6S)-5,6,7,8-tetrahydrofolate</name>
        <dbReference type="ChEBI" id="CHEBI:57453"/>
    </ligand>
</feature>
<dbReference type="PANTHER" id="PTHR11138">
    <property type="entry name" value="METHIONYL-TRNA FORMYLTRANSFERASE"/>
    <property type="match status" value="1"/>
</dbReference>
<dbReference type="PRINTS" id="PR01576">
    <property type="entry name" value="PDEFORMYLASE"/>
</dbReference>
<feature type="domain" description="Formyl transferase N-terminal" evidence="7">
    <location>
        <begin position="157"/>
        <end position="339"/>
    </location>
</feature>
<protein>
    <recommendedName>
        <fullName evidence="5 6">Multifunctional fusion protein</fullName>
    </recommendedName>
    <domain>
        <recommendedName>
            <fullName evidence="5">Peptide deformylase</fullName>
            <shortName evidence="5">PDF</shortName>
            <ecNumber evidence="5">3.5.1.88</ecNumber>
        </recommendedName>
        <alternativeName>
            <fullName evidence="5">Polypeptide deformylase</fullName>
        </alternativeName>
    </domain>
    <domain>
        <recommendedName>
            <fullName evidence="6">Methionyl-tRNA formyltransferase</fullName>
            <ecNumber evidence="6">2.1.2.9</ecNumber>
        </recommendedName>
    </domain>
</protein>
<dbReference type="InterPro" id="IPR044135">
    <property type="entry name" value="Met-tRNA-FMT_C"/>
</dbReference>
<organism evidence="9 10">
    <name type="scientific">Candidatus Woykebacteria bacterium RIFCSPHIGHO2_01_FULL_39_12</name>
    <dbReference type="NCBI Taxonomy" id="1802599"/>
    <lineage>
        <taxon>Bacteria</taxon>
        <taxon>Candidatus Woykeibacteriota</taxon>
    </lineage>
</organism>
<name>A0A1G1WGY6_9BACT</name>
<evidence type="ECO:0000259" key="8">
    <source>
        <dbReference type="Pfam" id="PF02911"/>
    </source>
</evidence>
<feature type="domain" description="Formyl transferase C-terminal" evidence="8">
    <location>
        <begin position="364"/>
        <end position="402"/>
    </location>
</feature>
<comment type="similarity">
    <text evidence="2 5">Belongs to the polypeptide deformylase family.</text>
</comment>
<gene>
    <name evidence="5" type="primary">def</name>
    <name evidence="6" type="synonym">fmt</name>
    <name evidence="9" type="ORF">A2864_00700</name>
</gene>
<dbReference type="AlphaFoldDB" id="A0A1G1WGY6"/>
<comment type="catalytic activity">
    <reaction evidence="6">
        <text>L-methionyl-tRNA(fMet) + (6R)-10-formyltetrahydrofolate = N-formyl-L-methionyl-tRNA(fMet) + (6S)-5,6,7,8-tetrahydrofolate + H(+)</text>
        <dbReference type="Rhea" id="RHEA:24380"/>
        <dbReference type="Rhea" id="RHEA-COMP:9952"/>
        <dbReference type="Rhea" id="RHEA-COMP:9953"/>
        <dbReference type="ChEBI" id="CHEBI:15378"/>
        <dbReference type="ChEBI" id="CHEBI:57453"/>
        <dbReference type="ChEBI" id="CHEBI:78530"/>
        <dbReference type="ChEBI" id="CHEBI:78844"/>
        <dbReference type="ChEBI" id="CHEBI:195366"/>
        <dbReference type="EC" id="2.1.2.9"/>
    </reaction>
</comment>
<dbReference type="InterPro" id="IPR041711">
    <property type="entry name" value="Met-tRNA-FMT_N"/>
</dbReference>
<dbReference type="HAMAP" id="MF_00182">
    <property type="entry name" value="Formyl_trans"/>
    <property type="match status" value="1"/>
</dbReference>
<feature type="active site" evidence="5">
    <location>
        <position position="131"/>
    </location>
</feature>
<dbReference type="InterPro" id="IPR036821">
    <property type="entry name" value="Peptide_deformylase_sf"/>
</dbReference>
<evidence type="ECO:0000259" key="7">
    <source>
        <dbReference type="Pfam" id="PF00551"/>
    </source>
</evidence>
<dbReference type="GO" id="GO:0046872">
    <property type="term" value="F:metal ion binding"/>
    <property type="evidence" value="ECO:0007669"/>
    <property type="project" value="UniProtKB-KW"/>
</dbReference>
<dbReference type="InterPro" id="IPR005793">
    <property type="entry name" value="Formyl_trans_C"/>
</dbReference>
<dbReference type="HAMAP" id="MF_00163">
    <property type="entry name" value="Pep_deformylase"/>
    <property type="match status" value="1"/>
</dbReference>
<dbReference type="SUPFAM" id="SSF53328">
    <property type="entry name" value="Formyltransferase"/>
    <property type="match status" value="1"/>
</dbReference>
<dbReference type="InterPro" id="IPR002376">
    <property type="entry name" value="Formyl_transf_N"/>
</dbReference>
<feature type="binding site" evidence="5">
    <location>
        <position position="88"/>
    </location>
    <ligand>
        <name>Fe cation</name>
        <dbReference type="ChEBI" id="CHEBI:24875"/>
    </ligand>
</feature>
<dbReference type="InterPro" id="IPR036477">
    <property type="entry name" value="Formyl_transf_N_sf"/>
</dbReference>
<dbReference type="GO" id="GO:0004479">
    <property type="term" value="F:methionyl-tRNA formyltransferase activity"/>
    <property type="evidence" value="ECO:0007669"/>
    <property type="project" value="UniProtKB-UniRule"/>
</dbReference>
<dbReference type="InterPro" id="IPR023635">
    <property type="entry name" value="Peptide_deformylase"/>
</dbReference>
<dbReference type="NCBIfam" id="TIGR00079">
    <property type="entry name" value="pept_deformyl"/>
    <property type="match status" value="1"/>
</dbReference>
<dbReference type="NCBIfam" id="NF001159">
    <property type="entry name" value="PRK00150.1-3"/>
    <property type="match status" value="1"/>
</dbReference>
<comment type="caution">
    <text evidence="9">The sequence shown here is derived from an EMBL/GenBank/DDBJ whole genome shotgun (WGS) entry which is preliminary data.</text>
</comment>
<keyword evidence="5" id="KW-0378">Hydrolase</keyword>
<dbReference type="PROSITE" id="PS00373">
    <property type="entry name" value="GART"/>
    <property type="match status" value="1"/>
</dbReference>
<dbReference type="CDD" id="cd08646">
    <property type="entry name" value="FMT_core_Met-tRNA-FMT_N"/>
    <property type="match status" value="1"/>
</dbReference>
<evidence type="ECO:0000256" key="5">
    <source>
        <dbReference type="HAMAP-Rule" id="MF_00163"/>
    </source>
</evidence>
<keyword evidence="5" id="KW-0408">Iron</keyword>
<dbReference type="EMBL" id="MHCV01000043">
    <property type="protein sequence ID" value="OGY26988.1"/>
    <property type="molecule type" value="Genomic_DNA"/>
</dbReference>
<feature type="binding site" evidence="5">
    <location>
        <position position="134"/>
    </location>
    <ligand>
        <name>Fe cation</name>
        <dbReference type="ChEBI" id="CHEBI:24875"/>
    </ligand>
</feature>
<dbReference type="InterPro" id="IPR005794">
    <property type="entry name" value="Fmt"/>
</dbReference>
<evidence type="ECO:0000256" key="3">
    <source>
        <dbReference type="ARBA" id="ARBA00022679"/>
    </source>
</evidence>
<dbReference type="CDD" id="cd08704">
    <property type="entry name" value="Met_tRNA_FMT_C"/>
    <property type="match status" value="1"/>
</dbReference>
<dbReference type="EC" id="3.5.1.88" evidence="5"/>
<dbReference type="GO" id="GO:0005829">
    <property type="term" value="C:cytosol"/>
    <property type="evidence" value="ECO:0007669"/>
    <property type="project" value="TreeGrafter"/>
</dbReference>
<evidence type="ECO:0000256" key="6">
    <source>
        <dbReference type="HAMAP-Rule" id="MF_00182"/>
    </source>
</evidence>
<comment type="function">
    <text evidence="5">Removes the formyl group from the N-terminal Met of newly synthesized proteins. Requires at least a dipeptide for an efficient rate of reaction. N-terminal L-methionine is a prerequisite for activity but the enzyme has broad specificity at other positions.</text>
</comment>
<dbReference type="SUPFAM" id="SSF50486">
    <property type="entry name" value="FMT C-terminal domain-like"/>
    <property type="match status" value="1"/>
</dbReference>
<keyword evidence="4 6" id="KW-0648">Protein biosynthesis</keyword>
<accession>A0A1G1WGY6</accession>
<dbReference type="Gene3D" id="3.40.50.12230">
    <property type="match status" value="1"/>
</dbReference>
<dbReference type="Pfam" id="PF00551">
    <property type="entry name" value="Formyl_trans_N"/>
    <property type="match status" value="1"/>
</dbReference>
<comment type="cofactor">
    <cofactor evidence="5">
        <name>Fe(2+)</name>
        <dbReference type="ChEBI" id="CHEBI:29033"/>
    </cofactor>
    <text evidence="5">Binds 1 Fe(2+) ion.</text>
</comment>
<dbReference type="InterPro" id="IPR001555">
    <property type="entry name" value="GART_AS"/>
</dbReference>
<dbReference type="GO" id="GO:0042586">
    <property type="term" value="F:peptide deformylase activity"/>
    <property type="evidence" value="ECO:0007669"/>
    <property type="project" value="UniProtKB-UniRule"/>
</dbReference>
<evidence type="ECO:0000256" key="1">
    <source>
        <dbReference type="ARBA" id="ARBA00010699"/>
    </source>
</evidence>
<dbReference type="NCBIfam" id="TIGR00460">
    <property type="entry name" value="fmt"/>
    <property type="match status" value="1"/>
</dbReference>
<dbReference type="CDD" id="cd00487">
    <property type="entry name" value="Pep_deformylase"/>
    <property type="match status" value="1"/>
</dbReference>
<dbReference type="Proteomes" id="UP000177900">
    <property type="component" value="Unassembled WGS sequence"/>
</dbReference>
<evidence type="ECO:0000256" key="4">
    <source>
        <dbReference type="ARBA" id="ARBA00022917"/>
    </source>
</evidence>
<comment type="similarity">
    <text evidence="1 6">Belongs to the Fmt family.</text>
</comment>
<dbReference type="InterPro" id="IPR011034">
    <property type="entry name" value="Formyl_transferase-like_C_sf"/>
</dbReference>
<sequence length="444" mass="50216">MILPITKHTNHIWRKKFKSVAKIDQTITKLVHDMYETLEFTGGVGLAAPQVASDLLIFIINWGSLKETFINPRIIKRSKETSEIEEGCLSVPGFRGLVKRSNEVEVDYLDIKGVRKRAALTNFYAKIAQHEIDHLSSVFYSDRIIDQTKLYQFKPVRIVFFGTDRFGAIILKSLIGQSTVGDYTIPLVISTADKPSGRDKKLTPSPVKLLANDFKLAVETPNKLSSNPEIIKSISTLSPDIIVVASYGKILPKEILEIPKKGSLNVHPSLLPKYKGASPIQTAIANNEKYTGVTIILMDEGVDTGNILTKKRLKIESSNTYQSLELQLAKLGAEILNQTIHLWVTGKIRPKKQLSKNSTTTKLLKKDDGLINWQKPPKNLEALIRAYHPWPGVWTYYRSTESRNQKAEKKILKLLPNRMVQLEGKNPIKLKQFKQGYKDFKLDW</sequence>
<dbReference type="Gene3D" id="3.90.45.10">
    <property type="entry name" value="Peptide deformylase"/>
    <property type="match status" value="1"/>
</dbReference>